<dbReference type="Gene3D" id="2.130.10.30">
    <property type="entry name" value="Regulator of chromosome condensation 1/beta-lactamase-inhibitor protein II"/>
    <property type="match status" value="1"/>
</dbReference>
<evidence type="ECO:0000256" key="1">
    <source>
        <dbReference type="ARBA" id="ARBA00022737"/>
    </source>
</evidence>
<gene>
    <name evidence="4" type="ORF">ORAREDHAP_LOCUS5971</name>
</gene>
<dbReference type="Pfam" id="PF00415">
    <property type="entry name" value="RCC1"/>
    <property type="match status" value="1"/>
</dbReference>
<organism evidence="4 5">
    <name type="scientific">Prunus armeniaca</name>
    <name type="common">Apricot</name>
    <name type="synonym">Armeniaca vulgaris</name>
    <dbReference type="NCBI Taxonomy" id="36596"/>
    <lineage>
        <taxon>Eukaryota</taxon>
        <taxon>Viridiplantae</taxon>
        <taxon>Streptophyta</taxon>
        <taxon>Embryophyta</taxon>
        <taxon>Tracheophyta</taxon>
        <taxon>Spermatophyta</taxon>
        <taxon>Magnoliopsida</taxon>
        <taxon>eudicotyledons</taxon>
        <taxon>Gunneridae</taxon>
        <taxon>Pentapetalae</taxon>
        <taxon>rosids</taxon>
        <taxon>fabids</taxon>
        <taxon>Rosales</taxon>
        <taxon>Rosaceae</taxon>
        <taxon>Amygdaloideae</taxon>
        <taxon>Amygdaleae</taxon>
        <taxon>Prunus</taxon>
    </lineage>
</organism>
<evidence type="ECO:0000313" key="5">
    <source>
        <dbReference type="Proteomes" id="UP000507245"/>
    </source>
</evidence>
<dbReference type="SUPFAM" id="SSF50985">
    <property type="entry name" value="RCC1/BLIP-II"/>
    <property type="match status" value="1"/>
</dbReference>
<dbReference type="InterPro" id="IPR051625">
    <property type="entry name" value="Signaling_Regulatory_Domain"/>
</dbReference>
<keyword evidence="1" id="KW-0677">Repeat</keyword>
<dbReference type="EMBL" id="CAEKKB010000001">
    <property type="protein sequence ID" value="CAB4294850.1"/>
    <property type="molecule type" value="Genomic_DNA"/>
</dbReference>
<dbReference type="AlphaFoldDB" id="A0A6J5VZW9"/>
<feature type="repeat" description="RCC1" evidence="2">
    <location>
        <begin position="65"/>
        <end position="116"/>
    </location>
</feature>
<name>A0A6J5VZW9_PRUAR</name>
<feature type="chain" id="PRO_5026683460" evidence="3">
    <location>
        <begin position="26"/>
        <end position="160"/>
    </location>
</feature>
<evidence type="ECO:0000256" key="2">
    <source>
        <dbReference type="PROSITE-ProRule" id="PRU00235"/>
    </source>
</evidence>
<keyword evidence="5" id="KW-1185">Reference proteome</keyword>
<protein>
    <submittedName>
        <fullName evidence="4">Uncharacterized protein</fullName>
    </submittedName>
</protein>
<feature type="signal peptide" evidence="3">
    <location>
        <begin position="1"/>
        <end position="25"/>
    </location>
</feature>
<dbReference type="OrthoDB" id="1655829at2759"/>
<proteinExistence type="predicted"/>
<dbReference type="PROSITE" id="PS50012">
    <property type="entry name" value="RCC1_3"/>
    <property type="match status" value="1"/>
</dbReference>
<evidence type="ECO:0000256" key="3">
    <source>
        <dbReference type="SAM" id="SignalP"/>
    </source>
</evidence>
<dbReference type="InterPro" id="IPR009091">
    <property type="entry name" value="RCC1/BLIP-II"/>
</dbReference>
<accession>A0A6J5VZW9</accession>
<dbReference type="InterPro" id="IPR000408">
    <property type="entry name" value="Reg_chr_condens"/>
</dbReference>
<keyword evidence="3" id="KW-0732">Signal</keyword>
<dbReference type="PANTHER" id="PTHR22872">
    <property type="entry name" value="BTK-BINDING PROTEIN-RELATED"/>
    <property type="match status" value="1"/>
</dbReference>
<dbReference type="Proteomes" id="UP000507245">
    <property type="component" value="Unassembled WGS sequence"/>
</dbReference>
<evidence type="ECO:0000313" key="4">
    <source>
        <dbReference type="EMBL" id="CAB4294850.1"/>
    </source>
</evidence>
<sequence length="160" mass="17410">MYRQHAPFSGSLQTLLLTLNCPCQSLLLWTCAKREFLLAGEACFRREKSQAIAGPGHSIAVTSKGTVYSFGSNSSGQLGHGTTEEEWRPRQIRSLQGIRIVQAAAGAGRTMLISDAGKVYAFGKDSFGETEYGVQGSKLVTTPHRVVKRGQGIYIFLGQR</sequence>
<reference evidence="5" key="1">
    <citation type="journal article" date="2020" name="Genome Biol.">
        <title>Gamete binning: chromosome-level and haplotype-resolved genome assembly enabled by high-throughput single-cell sequencing of gamete genomes.</title>
        <authorList>
            <person name="Campoy J.A."/>
            <person name="Sun H."/>
            <person name="Goel M."/>
            <person name="Jiao W.-B."/>
            <person name="Folz-Donahue K."/>
            <person name="Wang N."/>
            <person name="Rubio M."/>
            <person name="Liu C."/>
            <person name="Kukat C."/>
            <person name="Ruiz D."/>
            <person name="Huettel B."/>
            <person name="Schneeberger K."/>
        </authorList>
    </citation>
    <scope>NUCLEOTIDE SEQUENCE [LARGE SCALE GENOMIC DNA]</scope>
    <source>
        <strain evidence="5">cv. Rojo Pasion</strain>
    </source>
</reference>